<dbReference type="InterPro" id="IPR032675">
    <property type="entry name" value="LRR_dom_sf"/>
</dbReference>
<evidence type="ECO:0000259" key="5">
    <source>
        <dbReference type="SMART" id="SM00082"/>
    </source>
</evidence>
<keyword evidence="4" id="KW-1133">Transmembrane helix</keyword>
<protein>
    <submittedName>
        <fullName evidence="7">Insulin-like growth factor-binding protein complex acid labile subunit</fullName>
    </submittedName>
</protein>
<keyword evidence="3" id="KW-0677">Repeat</keyword>
<dbReference type="RefSeq" id="XP_013772524.1">
    <property type="nucleotide sequence ID" value="XM_013917070.2"/>
</dbReference>
<evidence type="ECO:0000313" key="6">
    <source>
        <dbReference type="Proteomes" id="UP000694941"/>
    </source>
</evidence>
<dbReference type="GeneID" id="106457636"/>
<accession>A0ABM1B0W4</accession>
<dbReference type="Pfam" id="PF13855">
    <property type="entry name" value="LRR_8"/>
    <property type="match status" value="3"/>
</dbReference>
<dbReference type="InterPro" id="IPR003591">
    <property type="entry name" value="Leu-rich_rpt_typical-subtyp"/>
</dbReference>
<organism evidence="6 7">
    <name type="scientific">Limulus polyphemus</name>
    <name type="common">Atlantic horseshoe crab</name>
    <dbReference type="NCBI Taxonomy" id="6850"/>
    <lineage>
        <taxon>Eukaryota</taxon>
        <taxon>Metazoa</taxon>
        <taxon>Ecdysozoa</taxon>
        <taxon>Arthropoda</taxon>
        <taxon>Chelicerata</taxon>
        <taxon>Merostomata</taxon>
        <taxon>Xiphosura</taxon>
        <taxon>Limulidae</taxon>
        <taxon>Limulus</taxon>
    </lineage>
</organism>
<sequence length="865" mass="98751">MLAKYSVACPTACFCDESFHYVRCIGNGQLELPPDIPKTAIRLELRNYIVPSLSSSHLEGLVRLQELKLQQAQLQIISNDSLLNLQTLEHLDLSQNLLTVLSRGAFDGLMALRYLDISSNVLVFIDEAFRELSCVEQLNLRNNHIPRLTSKSLSGLWKIQYLNLDSNNISAIKIGTFQYLTNLAHLILSNNPLTTLSRLDFFGTSLQYIDISNIGIQRVPQSLARFVRDLRLTKNNITYIRAGDLDSYHHLGLLVLDDNKIREIEDDALGRLEYLNRLWLNGNKLSSIPVNLPTCLRALYLEENKLEKISSFSFQGLINLEQLFLQRNQIEQLEECAFCDLFNLKSLDLQANNIQKLATGVFEKLTQLQTLDLSQNEIKIMEPRCFFGLGHLKTLQISRTSSFIYFDEQVFDTLTNLHTLELYDSSNFSHQLIYATRALHGLRNLRELNIMHNNLVSLRSDFPSFFPKLKIIKMNGNNWHCNQSILWLQRWITTSNIQFYRSYDVRCASPLQLQFKPIMLLTKKDLTITHKRISTKNTTENVNHKKLNIKYEPLKNHFQPNTTKSFGSLVPVYGKFVSVKLNRSRLDTWIRSFESKTFENKEMYIKASEQTSYNESVTPAINNLPSNLPPTPIMFNMTTLINHSNTNINSTRIQTEALSKTIAIIDSTGITSFNNNTAKPSVRSSALLSFTSTVASAIFDPIKKWTVENPHSFKETRDLPSLEENQQQYPITSAHKGSKDQANDPKTALIILFSLAGSFSLVTLGLLVSFIICRRQKFLCNVTKCEVRRNSSISYNSHKDEVSILTVSDGTVRLQTDSKYEMGNKLYYVVESDDMCQNPTKAALPDPQLQELLPQTLRQNGHFLS</sequence>
<dbReference type="InterPro" id="IPR000483">
    <property type="entry name" value="Cys-rich_flank_reg_C"/>
</dbReference>
<evidence type="ECO:0000313" key="7">
    <source>
        <dbReference type="RefSeq" id="XP_013772524.1"/>
    </source>
</evidence>
<dbReference type="PANTHER" id="PTHR24373">
    <property type="entry name" value="SLIT RELATED LEUCINE-RICH REPEAT NEURONAL PROTEIN"/>
    <property type="match status" value="1"/>
</dbReference>
<dbReference type="PRINTS" id="PR00019">
    <property type="entry name" value="LEURICHRPT"/>
</dbReference>
<dbReference type="Proteomes" id="UP000694941">
    <property type="component" value="Unplaced"/>
</dbReference>
<proteinExistence type="predicted"/>
<dbReference type="PROSITE" id="PS51450">
    <property type="entry name" value="LRR"/>
    <property type="match status" value="4"/>
</dbReference>
<dbReference type="SUPFAM" id="SSF52058">
    <property type="entry name" value="L domain-like"/>
    <property type="match status" value="2"/>
</dbReference>
<evidence type="ECO:0000256" key="4">
    <source>
        <dbReference type="SAM" id="Phobius"/>
    </source>
</evidence>
<name>A0ABM1B0W4_LIMPO</name>
<dbReference type="Gene3D" id="3.80.10.10">
    <property type="entry name" value="Ribonuclease Inhibitor"/>
    <property type="match status" value="5"/>
</dbReference>
<keyword evidence="4" id="KW-0472">Membrane</keyword>
<keyword evidence="2" id="KW-0732">Signal</keyword>
<feature type="domain" description="LRRCT" evidence="5">
    <location>
        <begin position="477"/>
        <end position="529"/>
    </location>
</feature>
<keyword evidence="4" id="KW-0812">Transmembrane</keyword>
<reference evidence="7" key="1">
    <citation type="submission" date="2025-08" db="UniProtKB">
        <authorList>
            <consortium name="RefSeq"/>
        </authorList>
    </citation>
    <scope>IDENTIFICATION</scope>
    <source>
        <tissue evidence="7">Muscle</tissue>
    </source>
</reference>
<evidence type="ECO:0000256" key="3">
    <source>
        <dbReference type="ARBA" id="ARBA00022737"/>
    </source>
</evidence>
<evidence type="ECO:0000256" key="1">
    <source>
        <dbReference type="ARBA" id="ARBA00022614"/>
    </source>
</evidence>
<dbReference type="InterPro" id="IPR050328">
    <property type="entry name" value="Dev_Immune_Receptor"/>
</dbReference>
<dbReference type="SMART" id="SM00365">
    <property type="entry name" value="LRR_SD22"/>
    <property type="match status" value="8"/>
</dbReference>
<evidence type="ECO:0000256" key="2">
    <source>
        <dbReference type="ARBA" id="ARBA00022729"/>
    </source>
</evidence>
<dbReference type="InterPro" id="IPR001611">
    <property type="entry name" value="Leu-rich_rpt"/>
</dbReference>
<dbReference type="SMART" id="SM00369">
    <property type="entry name" value="LRR_TYP"/>
    <property type="match status" value="13"/>
</dbReference>
<dbReference type="PANTHER" id="PTHR24373:SF370">
    <property type="entry name" value="FISH-LIPS, ISOFORM E"/>
    <property type="match status" value="1"/>
</dbReference>
<gene>
    <name evidence="7" type="primary">LOC106457636</name>
</gene>
<dbReference type="SMART" id="SM00082">
    <property type="entry name" value="LRRCT"/>
    <property type="match status" value="1"/>
</dbReference>
<feature type="transmembrane region" description="Helical" evidence="4">
    <location>
        <begin position="748"/>
        <end position="772"/>
    </location>
</feature>
<keyword evidence="6" id="KW-1185">Reference proteome</keyword>
<keyword evidence="1" id="KW-0433">Leucine-rich repeat</keyword>